<comment type="similarity">
    <text evidence="3">Belongs to the peptidase M24B family.</text>
</comment>
<sequence length="463" mass="51481">MFSAECYTTRRQCLKTDIESGLILFLGNGESAINAADNCYFFRQDSSFLYFWGIDLPNLAAVIDVDAETETVFGDDPSMDDMIWTGPQPSLSERCKELGIHQSATFSKLHEIVGAALKKNRPVHFLPPYRMDQMMQLSDLFCMNRQVVAQKASKSLIRSVVRQRSVKSDAELAQIESAITINGAMQTTAMRMATPGRHEREVVGAIEGLAYGLSGRKLPFRTIFSIHGQVLHNHCHDNQMKAGDLAICDCGAESSMGYASDTTRTIPVGGRFTGRQKDIYEVVLGMQMDALAAMKPGVPFRDIHLLAARRLSSDFKKLGLMHGDVSEMVESGAYALFFPHGLGHMMGLDVHDMESLGENHVGYTENIRRDTRFGLNRLRLAKPLEPGFVVTVEPGVYFIPPLIRQWRAENRFGDHIDYRRLEPFLDFGGVRIEDDVRVTSDGAAVLGPPIPKTVPAVEACCNR</sequence>
<protein>
    <recommendedName>
        <fullName evidence="4">Xaa-Pro aminopeptidase</fullName>
        <ecNumber evidence="4">3.4.11.9</ecNumber>
    </recommendedName>
</protein>
<dbReference type="PANTHER" id="PTHR43226:SF4">
    <property type="entry name" value="XAA-PRO AMINOPEPTIDASE 3"/>
    <property type="match status" value="1"/>
</dbReference>
<dbReference type="InterPro" id="IPR052433">
    <property type="entry name" value="X-Pro_dipept-like"/>
</dbReference>
<dbReference type="Proteomes" id="UP000427906">
    <property type="component" value="Chromosome"/>
</dbReference>
<dbReference type="GO" id="GO:0030145">
    <property type="term" value="F:manganese ion binding"/>
    <property type="evidence" value="ECO:0007669"/>
    <property type="project" value="InterPro"/>
</dbReference>
<accession>A0A5K7YHG7</accession>
<dbReference type="GO" id="GO:0006508">
    <property type="term" value="P:proteolysis"/>
    <property type="evidence" value="ECO:0007669"/>
    <property type="project" value="TreeGrafter"/>
</dbReference>
<dbReference type="SUPFAM" id="SSF53092">
    <property type="entry name" value="Creatinase/prolidase N-terminal domain"/>
    <property type="match status" value="1"/>
</dbReference>
<dbReference type="EMBL" id="AP021874">
    <property type="protein sequence ID" value="BBO67510.1"/>
    <property type="molecule type" value="Genomic_DNA"/>
</dbReference>
<dbReference type="SMART" id="SM01011">
    <property type="entry name" value="AMP_N"/>
    <property type="match status" value="1"/>
</dbReference>
<evidence type="ECO:0000256" key="7">
    <source>
        <dbReference type="ARBA" id="ARBA00023211"/>
    </source>
</evidence>
<dbReference type="GO" id="GO:0005829">
    <property type="term" value="C:cytosol"/>
    <property type="evidence" value="ECO:0007669"/>
    <property type="project" value="TreeGrafter"/>
</dbReference>
<dbReference type="EC" id="3.4.11.9" evidence="4"/>
<dbReference type="Pfam" id="PF00557">
    <property type="entry name" value="Peptidase_M24"/>
    <property type="match status" value="1"/>
</dbReference>
<evidence type="ECO:0000259" key="8">
    <source>
        <dbReference type="SMART" id="SM01011"/>
    </source>
</evidence>
<dbReference type="Gene3D" id="3.40.350.10">
    <property type="entry name" value="Creatinase/prolidase N-terminal domain"/>
    <property type="match status" value="1"/>
</dbReference>
<keyword evidence="7" id="KW-0464">Manganese</keyword>
<dbReference type="InterPro" id="IPR007865">
    <property type="entry name" value="Aminopep_P_N"/>
</dbReference>
<evidence type="ECO:0000256" key="6">
    <source>
        <dbReference type="ARBA" id="ARBA00022801"/>
    </source>
</evidence>
<name>A0A5K7YHG7_9BACT</name>
<dbReference type="AlphaFoldDB" id="A0A5K7YHG7"/>
<keyword evidence="5" id="KW-0479">Metal-binding</keyword>
<dbReference type="CDD" id="cd01087">
    <property type="entry name" value="Prolidase"/>
    <property type="match status" value="1"/>
</dbReference>
<feature type="domain" description="Aminopeptidase P N-terminal" evidence="8">
    <location>
        <begin position="2"/>
        <end position="134"/>
    </location>
</feature>
<dbReference type="InterPro" id="IPR036005">
    <property type="entry name" value="Creatinase/aminopeptidase-like"/>
</dbReference>
<dbReference type="PANTHER" id="PTHR43226">
    <property type="entry name" value="XAA-PRO AMINOPEPTIDASE 3"/>
    <property type="match status" value="1"/>
</dbReference>
<evidence type="ECO:0000256" key="4">
    <source>
        <dbReference type="ARBA" id="ARBA00012574"/>
    </source>
</evidence>
<dbReference type="SUPFAM" id="SSF55920">
    <property type="entry name" value="Creatinase/aminopeptidase"/>
    <property type="match status" value="1"/>
</dbReference>
<evidence type="ECO:0000313" key="10">
    <source>
        <dbReference type="Proteomes" id="UP000427906"/>
    </source>
</evidence>
<dbReference type="Gene3D" id="3.90.230.10">
    <property type="entry name" value="Creatinase/methionine aminopeptidase superfamily"/>
    <property type="match status" value="1"/>
</dbReference>
<proteinExistence type="inferred from homology"/>
<dbReference type="KEGG" id="dalk:DSCA_14400"/>
<comment type="catalytic activity">
    <reaction evidence="1">
        <text>Release of any N-terminal amino acid, including proline, that is linked to proline, even from a dipeptide or tripeptide.</text>
        <dbReference type="EC" id="3.4.11.9"/>
    </reaction>
</comment>
<evidence type="ECO:0000313" key="9">
    <source>
        <dbReference type="EMBL" id="BBO67510.1"/>
    </source>
</evidence>
<dbReference type="InterPro" id="IPR029149">
    <property type="entry name" value="Creatin/AminoP/Spt16_N"/>
</dbReference>
<dbReference type="GO" id="GO:0070006">
    <property type="term" value="F:metalloaminopeptidase activity"/>
    <property type="evidence" value="ECO:0007669"/>
    <property type="project" value="InterPro"/>
</dbReference>
<keyword evidence="10" id="KW-1185">Reference proteome</keyword>
<dbReference type="Pfam" id="PF05195">
    <property type="entry name" value="AMP_N"/>
    <property type="match status" value="1"/>
</dbReference>
<dbReference type="InterPro" id="IPR000994">
    <property type="entry name" value="Pept_M24"/>
</dbReference>
<evidence type="ECO:0000256" key="2">
    <source>
        <dbReference type="ARBA" id="ARBA00001936"/>
    </source>
</evidence>
<gene>
    <name evidence="9" type="primary">pepP</name>
    <name evidence="9" type="ORF">DSCA_14400</name>
</gene>
<reference evidence="9 10" key="1">
    <citation type="submission" date="2019-11" db="EMBL/GenBank/DDBJ databases">
        <title>Comparative genomics of hydrocarbon-degrading Desulfosarcina strains.</title>
        <authorList>
            <person name="Watanabe M."/>
            <person name="Kojima H."/>
            <person name="Fukui M."/>
        </authorList>
    </citation>
    <scope>NUCLEOTIDE SEQUENCE [LARGE SCALE GENOMIC DNA]</scope>
    <source>
        <strain evidence="9 10">PL12</strain>
    </source>
</reference>
<dbReference type="OrthoDB" id="9806388at2"/>
<evidence type="ECO:0000256" key="3">
    <source>
        <dbReference type="ARBA" id="ARBA00008766"/>
    </source>
</evidence>
<comment type="cofactor">
    <cofactor evidence="2">
        <name>Mn(2+)</name>
        <dbReference type="ChEBI" id="CHEBI:29035"/>
    </cofactor>
</comment>
<organism evidence="9 10">
    <name type="scientific">Desulfosarcina alkanivorans</name>
    <dbReference type="NCBI Taxonomy" id="571177"/>
    <lineage>
        <taxon>Bacteria</taxon>
        <taxon>Pseudomonadati</taxon>
        <taxon>Thermodesulfobacteriota</taxon>
        <taxon>Desulfobacteria</taxon>
        <taxon>Desulfobacterales</taxon>
        <taxon>Desulfosarcinaceae</taxon>
        <taxon>Desulfosarcina</taxon>
    </lineage>
</organism>
<evidence type="ECO:0000256" key="1">
    <source>
        <dbReference type="ARBA" id="ARBA00001424"/>
    </source>
</evidence>
<keyword evidence="6" id="KW-0378">Hydrolase</keyword>
<evidence type="ECO:0000256" key="5">
    <source>
        <dbReference type="ARBA" id="ARBA00022723"/>
    </source>
</evidence>